<dbReference type="EMBL" id="LR797198">
    <property type="protein sequence ID" value="CAB4193379.1"/>
    <property type="molecule type" value="Genomic_DNA"/>
</dbReference>
<feature type="domain" description="Major tropism determinant N-terminal" evidence="1">
    <location>
        <begin position="5"/>
        <end position="43"/>
    </location>
</feature>
<proteinExistence type="predicted"/>
<dbReference type="EMBL" id="LR797076">
    <property type="protein sequence ID" value="CAB4185632.1"/>
    <property type="molecule type" value="Genomic_DNA"/>
</dbReference>
<organism evidence="2">
    <name type="scientific">uncultured Caudovirales phage</name>
    <dbReference type="NCBI Taxonomy" id="2100421"/>
    <lineage>
        <taxon>Viruses</taxon>
        <taxon>Duplodnaviria</taxon>
        <taxon>Heunggongvirae</taxon>
        <taxon>Uroviricota</taxon>
        <taxon>Caudoviricetes</taxon>
        <taxon>Peduoviridae</taxon>
        <taxon>Maltschvirus</taxon>
        <taxon>Maltschvirus maltsch</taxon>
    </lineage>
</organism>
<gene>
    <name evidence="2" type="ORF">UFOVP1119_89</name>
    <name evidence="3" type="ORF">UFOVP1238_63</name>
</gene>
<evidence type="ECO:0000313" key="2">
    <source>
        <dbReference type="EMBL" id="CAB4185632.1"/>
    </source>
</evidence>
<protein>
    <recommendedName>
        <fullName evidence="1">Major tropism determinant N-terminal domain-containing protein</fullName>
    </recommendedName>
</protein>
<evidence type="ECO:0000259" key="1">
    <source>
        <dbReference type="Pfam" id="PF18454"/>
    </source>
</evidence>
<dbReference type="Gene3D" id="2.10.10.30">
    <property type="match status" value="1"/>
</dbReference>
<sequence>MAIQIQIRRGLSSDWTSADPVLAEGELAVETDTLKFKVGNGSTNWNTLPYASGATGSQGPTGPTGSVGKYGLNPVFSRQGTLVATQGTQRFYIERAGTISTVRASVGTPSEGSAILIDVRINEASLLNAPIVIPAGEYTKLGSLAQVSVLPNDYITVNIDGVGSVTAGANLTVTLVIE</sequence>
<dbReference type="SUPFAM" id="SSF69349">
    <property type="entry name" value="Phage fibre proteins"/>
    <property type="match status" value="1"/>
</dbReference>
<accession>A0A6J5QPC9</accession>
<dbReference type="InterPro" id="IPR041352">
    <property type="entry name" value="Mtd_N"/>
</dbReference>
<reference evidence="2" key="1">
    <citation type="submission" date="2020-05" db="EMBL/GenBank/DDBJ databases">
        <authorList>
            <person name="Chiriac C."/>
            <person name="Salcher M."/>
            <person name="Ghai R."/>
            <person name="Kavagutti S V."/>
        </authorList>
    </citation>
    <scope>NUCLEOTIDE SEQUENCE</scope>
</reference>
<dbReference type="Pfam" id="PF18454">
    <property type="entry name" value="Mtd_N"/>
    <property type="match status" value="1"/>
</dbReference>
<name>A0A6J5QPC9_9CAUD</name>
<evidence type="ECO:0000313" key="3">
    <source>
        <dbReference type="EMBL" id="CAB4193379.1"/>
    </source>
</evidence>